<dbReference type="SUPFAM" id="SSF53448">
    <property type="entry name" value="Nucleotide-diphospho-sugar transferases"/>
    <property type="match status" value="1"/>
</dbReference>
<dbReference type="GO" id="GO:0016740">
    <property type="term" value="F:transferase activity"/>
    <property type="evidence" value="ECO:0007669"/>
    <property type="project" value="UniProtKB-KW"/>
</dbReference>
<dbReference type="AlphaFoldDB" id="A0A4R1KC95"/>
<dbReference type="PANTHER" id="PTHR43685">
    <property type="entry name" value="GLYCOSYLTRANSFERASE"/>
    <property type="match status" value="1"/>
</dbReference>
<protein>
    <submittedName>
        <fullName evidence="2">Glycosyltransferase involved in cell wall biosynthesis</fullName>
    </submittedName>
</protein>
<accession>A0A4R1KC95</accession>
<dbReference type="InterPro" id="IPR050834">
    <property type="entry name" value="Glycosyltransf_2"/>
</dbReference>
<dbReference type="Gene3D" id="3.90.550.10">
    <property type="entry name" value="Spore Coat Polysaccharide Biosynthesis Protein SpsA, Chain A"/>
    <property type="match status" value="1"/>
</dbReference>
<gene>
    <name evidence="2" type="ORF">C8D98_0659</name>
</gene>
<feature type="domain" description="Glycosyltransferase 2-like" evidence="1">
    <location>
        <begin position="4"/>
        <end position="172"/>
    </location>
</feature>
<sequence length="278" mass="30926">MIDVLLSAYNGEKYLAAQLDSLLDQTYADMRIVIRDDGSKDSTPQIIESYKDKYPHKIFTPDIPKGNMGVKNSFFALLESSTAEYAMFCDQDDIWLPEKTAITLAKMKEAENGNTDMPVLVHTDLAVAAENLDIIAKSMFAHQKLRPENGEELNILALENVVTGCTAMLNRALADRLKSIPEEAVIHDWWAALTALKHGGKVVFVPEPTILYRQHGKNTIGAEKFGIKSLFGRLSRINALLANAEKGRKQAEALGLRYSSAGYIIRKALLLVKRQLFS</sequence>
<proteinExistence type="predicted"/>
<dbReference type="CDD" id="cd04196">
    <property type="entry name" value="GT_2_like_d"/>
    <property type="match status" value="1"/>
</dbReference>
<dbReference type="RefSeq" id="WP_132871985.1">
    <property type="nucleotide sequence ID" value="NZ_SMGG01000003.1"/>
</dbReference>
<name>A0A4R1KC95_9BACT</name>
<keyword evidence="3" id="KW-1185">Reference proteome</keyword>
<evidence type="ECO:0000313" key="2">
    <source>
        <dbReference type="EMBL" id="TCK62145.1"/>
    </source>
</evidence>
<organism evidence="2 3">
    <name type="scientific">Seleniivibrio woodruffii</name>
    <dbReference type="NCBI Taxonomy" id="1078050"/>
    <lineage>
        <taxon>Bacteria</taxon>
        <taxon>Pseudomonadati</taxon>
        <taxon>Deferribacterota</taxon>
        <taxon>Deferribacteres</taxon>
        <taxon>Deferribacterales</taxon>
        <taxon>Geovibrionaceae</taxon>
        <taxon>Seleniivibrio</taxon>
    </lineage>
</organism>
<reference evidence="2 3" key="1">
    <citation type="submission" date="2019-03" db="EMBL/GenBank/DDBJ databases">
        <title>Genomic Encyclopedia of Type Strains, Phase IV (KMG-IV): sequencing the most valuable type-strain genomes for metagenomic binning, comparative biology and taxonomic classification.</title>
        <authorList>
            <person name="Goeker M."/>
        </authorList>
    </citation>
    <scope>NUCLEOTIDE SEQUENCE [LARGE SCALE GENOMIC DNA]</scope>
    <source>
        <strain evidence="2 3">DSM 24984</strain>
    </source>
</reference>
<dbReference type="OrthoDB" id="9802649at2"/>
<dbReference type="Proteomes" id="UP000294614">
    <property type="component" value="Unassembled WGS sequence"/>
</dbReference>
<dbReference type="InterPro" id="IPR029044">
    <property type="entry name" value="Nucleotide-diphossugar_trans"/>
</dbReference>
<dbReference type="EMBL" id="SMGG01000003">
    <property type="protein sequence ID" value="TCK62145.1"/>
    <property type="molecule type" value="Genomic_DNA"/>
</dbReference>
<keyword evidence="2" id="KW-0808">Transferase</keyword>
<dbReference type="PANTHER" id="PTHR43685:SF2">
    <property type="entry name" value="GLYCOSYLTRANSFERASE 2-LIKE DOMAIN-CONTAINING PROTEIN"/>
    <property type="match status" value="1"/>
</dbReference>
<dbReference type="Pfam" id="PF00535">
    <property type="entry name" value="Glycos_transf_2"/>
    <property type="match status" value="1"/>
</dbReference>
<evidence type="ECO:0000259" key="1">
    <source>
        <dbReference type="Pfam" id="PF00535"/>
    </source>
</evidence>
<dbReference type="InterPro" id="IPR001173">
    <property type="entry name" value="Glyco_trans_2-like"/>
</dbReference>
<comment type="caution">
    <text evidence="2">The sequence shown here is derived from an EMBL/GenBank/DDBJ whole genome shotgun (WGS) entry which is preliminary data.</text>
</comment>
<evidence type="ECO:0000313" key="3">
    <source>
        <dbReference type="Proteomes" id="UP000294614"/>
    </source>
</evidence>